<proteinExistence type="predicted"/>
<evidence type="ECO:0000313" key="1">
    <source>
        <dbReference type="EMBL" id="MBB3104511.1"/>
    </source>
</evidence>
<reference evidence="1 2" key="1">
    <citation type="submission" date="2020-08" db="EMBL/GenBank/DDBJ databases">
        <title>Genomic Encyclopedia of Type Strains, Phase III (KMG-III): the genomes of soil and plant-associated and newly described type strains.</title>
        <authorList>
            <person name="Whitman W."/>
        </authorList>
    </citation>
    <scope>NUCLEOTIDE SEQUENCE [LARGE SCALE GENOMIC DNA]</scope>
    <source>
        <strain evidence="1 2">CECT 4462</strain>
    </source>
</reference>
<sequence>MGNTQVLPEAMREGGFVGVARQALASELLLTVENATSVNYTHATAANLGTIGSQRQAQRRNYLVHSVPLIDTASERRWG</sequence>
<protein>
    <submittedName>
        <fullName evidence="1">Uncharacterized protein</fullName>
    </submittedName>
</protein>
<accession>A0A839T4Q0</accession>
<dbReference type="Proteomes" id="UP000549250">
    <property type="component" value="Unassembled WGS sequence"/>
</dbReference>
<gene>
    <name evidence="1" type="ORF">FHR87_002931</name>
</gene>
<dbReference type="EMBL" id="JACHXI010000016">
    <property type="protein sequence ID" value="MBB3104511.1"/>
    <property type="molecule type" value="Genomic_DNA"/>
</dbReference>
<dbReference type="AlphaFoldDB" id="A0A839T4Q0"/>
<comment type="caution">
    <text evidence="1">The sequence shown here is derived from an EMBL/GenBank/DDBJ whole genome shotgun (WGS) entry which is preliminary data.</text>
</comment>
<dbReference type="Gene3D" id="3.90.350.10">
    <property type="entry name" value="Transposase Inhibitor Protein From Tn5, Chain A, domain 1"/>
    <property type="match status" value="1"/>
</dbReference>
<keyword evidence="2" id="KW-1185">Reference proteome</keyword>
<evidence type="ECO:0000313" key="2">
    <source>
        <dbReference type="Proteomes" id="UP000549250"/>
    </source>
</evidence>
<name>A0A839T4Q0_AZOMA</name>
<dbReference type="RefSeq" id="WP_183167362.1">
    <property type="nucleotide sequence ID" value="NZ_JACHXI010000016.1"/>
</dbReference>
<organism evidence="1 2">
    <name type="scientific">Azomonas macrocytogenes</name>
    <name type="common">Azotobacter macrocytogenes</name>
    <dbReference type="NCBI Taxonomy" id="69962"/>
    <lineage>
        <taxon>Bacteria</taxon>
        <taxon>Pseudomonadati</taxon>
        <taxon>Pseudomonadota</taxon>
        <taxon>Gammaproteobacteria</taxon>
        <taxon>Pseudomonadales</taxon>
        <taxon>Pseudomonadaceae</taxon>
        <taxon>Azomonas</taxon>
    </lineage>
</organism>